<dbReference type="PROSITE" id="PS51725">
    <property type="entry name" value="ABM"/>
    <property type="match status" value="1"/>
</dbReference>
<dbReference type="PANTHER" id="PTHR33336:SF1">
    <property type="entry name" value="(4S)-4-HYDROXY-5-PHOSPHONOOXYPENTANE-2,3-DIONE ISOMERASE"/>
    <property type="match status" value="1"/>
</dbReference>
<organism evidence="2 3">
    <name type="scientific">Hoeflea prorocentri</name>
    <dbReference type="NCBI Taxonomy" id="1922333"/>
    <lineage>
        <taxon>Bacteria</taxon>
        <taxon>Pseudomonadati</taxon>
        <taxon>Pseudomonadota</taxon>
        <taxon>Alphaproteobacteria</taxon>
        <taxon>Hyphomicrobiales</taxon>
        <taxon>Rhizobiaceae</taxon>
        <taxon>Hoeflea</taxon>
    </lineage>
</organism>
<comment type="caution">
    <text evidence="2">The sequence shown here is derived from an EMBL/GenBank/DDBJ whole genome shotgun (WGS) entry which is preliminary data.</text>
</comment>
<dbReference type="Pfam" id="PF03992">
    <property type="entry name" value="ABM"/>
    <property type="match status" value="1"/>
</dbReference>
<keyword evidence="2" id="KW-0503">Monooxygenase</keyword>
<keyword evidence="2" id="KW-0560">Oxidoreductase</keyword>
<dbReference type="InterPro" id="IPR050744">
    <property type="entry name" value="AI-2_Isomerase_LsrG"/>
</dbReference>
<evidence type="ECO:0000259" key="1">
    <source>
        <dbReference type="PROSITE" id="PS51725"/>
    </source>
</evidence>
<dbReference type="Proteomes" id="UP001151234">
    <property type="component" value="Unassembled WGS sequence"/>
</dbReference>
<proteinExistence type="predicted"/>
<protein>
    <submittedName>
        <fullName evidence="2">Quinol monooxygenase</fullName>
    </submittedName>
</protein>
<evidence type="ECO:0000313" key="3">
    <source>
        <dbReference type="Proteomes" id="UP001151234"/>
    </source>
</evidence>
<dbReference type="GO" id="GO:0004497">
    <property type="term" value="F:monooxygenase activity"/>
    <property type="evidence" value="ECO:0007669"/>
    <property type="project" value="UniProtKB-KW"/>
</dbReference>
<sequence>MFAVVVTFQIKTEHWDSFLEIMRDNARASKELEPACRHFDVCTDDSRPYEVFLYELYDDEAAFETHQRMAHFKEFSAAAADMIADKSVITFGSVT</sequence>
<feature type="domain" description="ABM" evidence="1">
    <location>
        <begin position="2"/>
        <end position="91"/>
    </location>
</feature>
<gene>
    <name evidence="2" type="ORF">OQ273_10245</name>
</gene>
<dbReference type="AlphaFoldDB" id="A0A9X3ZHT0"/>
<dbReference type="InterPro" id="IPR007138">
    <property type="entry name" value="ABM_dom"/>
</dbReference>
<keyword evidence="3" id="KW-1185">Reference proteome</keyword>
<dbReference type="RefSeq" id="WP_267990397.1">
    <property type="nucleotide sequence ID" value="NZ_JAPJZI010000001.1"/>
</dbReference>
<dbReference type="InterPro" id="IPR011008">
    <property type="entry name" value="Dimeric_a/b-barrel"/>
</dbReference>
<reference evidence="2" key="1">
    <citation type="submission" date="2022-11" db="EMBL/GenBank/DDBJ databases">
        <title>Draft genome sequence of Hoeflea poritis E7-10 and Hoeflea prorocentri PM5-8, separated from scleractinian coral Porites lutea and marine dinoflagellate.</title>
        <authorList>
            <person name="Zhang G."/>
            <person name="Wei Q."/>
            <person name="Cai L."/>
        </authorList>
    </citation>
    <scope>NUCLEOTIDE SEQUENCE</scope>
    <source>
        <strain evidence="2">PM5-8</strain>
    </source>
</reference>
<accession>A0A9X3ZHT0</accession>
<evidence type="ECO:0000313" key="2">
    <source>
        <dbReference type="EMBL" id="MDA5398951.1"/>
    </source>
</evidence>
<dbReference type="EMBL" id="JAPJZI010000001">
    <property type="protein sequence ID" value="MDA5398951.1"/>
    <property type="molecule type" value="Genomic_DNA"/>
</dbReference>
<dbReference type="GO" id="GO:0005829">
    <property type="term" value="C:cytosol"/>
    <property type="evidence" value="ECO:0007669"/>
    <property type="project" value="TreeGrafter"/>
</dbReference>
<dbReference type="PANTHER" id="PTHR33336">
    <property type="entry name" value="QUINOL MONOOXYGENASE YGIN-RELATED"/>
    <property type="match status" value="1"/>
</dbReference>
<dbReference type="SUPFAM" id="SSF54909">
    <property type="entry name" value="Dimeric alpha+beta barrel"/>
    <property type="match status" value="1"/>
</dbReference>
<dbReference type="Gene3D" id="3.30.70.100">
    <property type="match status" value="1"/>
</dbReference>
<name>A0A9X3ZHT0_9HYPH</name>